<dbReference type="EMBL" id="DYWC01000285">
    <property type="protein sequence ID" value="HJF88202.1"/>
    <property type="molecule type" value="Genomic_DNA"/>
</dbReference>
<evidence type="ECO:0000313" key="1">
    <source>
        <dbReference type="EMBL" id="HJF88202.1"/>
    </source>
</evidence>
<proteinExistence type="predicted"/>
<name>A0A921HUK2_9LACO</name>
<protein>
    <submittedName>
        <fullName evidence="1">Uncharacterized protein</fullName>
    </submittedName>
</protein>
<organism evidence="1 2">
    <name type="scientific">Companilactobacillus farciminis</name>
    <dbReference type="NCBI Taxonomy" id="1612"/>
    <lineage>
        <taxon>Bacteria</taxon>
        <taxon>Bacillati</taxon>
        <taxon>Bacillota</taxon>
        <taxon>Bacilli</taxon>
        <taxon>Lactobacillales</taxon>
        <taxon>Lactobacillaceae</taxon>
        <taxon>Companilactobacillus</taxon>
    </lineage>
</organism>
<dbReference type="Proteomes" id="UP000747013">
    <property type="component" value="Unassembled WGS sequence"/>
</dbReference>
<gene>
    <name evidence="1" type="ORF">K8V88_12280</name>
</gene>
<reference evidence="1" key="2">
    <citation type="submission" date="2021-09" db="EMBL/GenBank/DDBJ databases">
        <authorList>
            <person name="Gilroy R."/>
        </authorList>
    </citation>
    <scope>NUCLEOTIDE SEQUENCE</scope>
    <source>
        <strain evidence="1">7886</strain>
    </source>
</reference>
<sequence length="120" mass="13767">MEEFVYVVVHIKGEYDSEVSTTIGITCDLTLAKNFAAKAAEGINAKKDYDFDQDEILLRQYKFNCYLAEGDSKWDSSKLESNALKEKTLYHLKYDVDDYDCLTSGILKFLEENQKLVKKG</sequence>
<reference evidence="1" key="1">
    <citation type="journal article" date="2021" name="PeerJ">
        <title>Extensive microbial diversity within the chicken gut microbiome revealed by metagenomics and culture.</title>
        <authorList>
            <person name="Gilroy R."/>
            <person name="Ravi A."/>
            <person name="Getino M."/>
            <person name="Pursley I."/>
            <person name="Horton D.L."/>
            <person name="Alikhan N.F."/>
            <person name="Baker D."/>
            <person name="Gharbi K."/>
            <person name="Hall N."/>
            <person name="Watson M."/>
            <person name="Adriaenssens E.M."/>
            <person name="Foster-Nyarko E."/>
            <person name="Jarju S."/>
            <person name="Secka A."/>
            <person name="Antonio M."/>
            <person name="Oren A."/>
            <person name="Chaudhuri R.R."/>
            <person name="La Ragione R."/>
            <person name="Hildebrand F."/>
            <person name="Pallen M.J."/>
        </authorList>
    </citation>
    <scope>NUCLEOTIDE SEQUENCE</scope>
    <source>
        <strain evidence="1">7886</strain>
    </source>
</reference>
<accession>A0A921HUK2</accession>
<comment type="caution">
    <text evidence="1">The sequence shown here is derived from an EMBL/GenBank/DDBJ whole genome shotgun (WGS) entry which is preliminary data.</text>
</comment>
<evidence type="ECO:0000313" key="2">
    <source>
        <dbReference type="Proteomes" id="UP000747013"/>
    </source>
</evidence>
<dbReference type="AlphaFoldDB" id="A0A921HUK2"/>